<name>A0A5C4S6T4_CHLTI</name>
<accession>A0A5C4S6T4</accession>
<organism evidence="1 2">
    <name type="scientific">Chlorobaculum thiosulfatiphilum</name>
    <name type="common">Chlorobium limicola f.sp. thiosulfatophilum</name>
    <dbReference type="NCBI Taxonomy" id="115852"/>
    <lineage>
        <taxon>Bacteria</taxon>
        <taxon>Pseudomonadati</taxon>
        <taxon>Chlorobiota</taxon>
        <taxon>Chlorobiia</taxon>
        <taxon>Chlorobiales</taxon>
        <taxon>Chlorobiaceae</taxon>
        <taxon>Chlorobaculum</taxon>
    </lineage>
</organism>
<dbReference type="Proteomes" id="UP000308271">
    <property type="component" value="Unassembled WGS sequence"/>
</dbReference>
<gene>
    <name evidence="1" type="ORF">FGF66_06785</name>
</gene>
<proteinExistence type="predicted"/>
<dbReference type="OrthoDB" id="596881at2"/>
<comment type="caution">
    <text evidence="1">The sequence shown here is derived from an EMBL/GenBank/DDBJ whole genome shotgun (WGS) entry which is preliminary data.</text>
</comment>
<sequence length="430" mass="48401">MDRPFAIDFEWLDRPSAEGVERYSFASLTVSVADQILTELEDLNSRTVRASMRGSAYDLAVWLLQNWWRLVAEPERNTLDWKMSHCMGTIGMGFLWPDACFLSDGLELTVQAQPTPRSSKQMVRYLNEIHAQFPVDAFANEVLAFADAVIGRLQETGFSSTPLQELRQDIMQELTDPDMKRWRTVEALLGYDPDCAPEALVEEMIAKSDIYGSAAIDELIAFGGQEIRPIMNWLTKDASDATTSVIVPEADILRKQTSQIDPSLLPWQRAEKAASIVKRYWSIAQAPISTRQLTDLFSMKIDALTEGDMKAPMSIGFRNSHTDHIDAALASPFEANRRFALLRVVADHLYSPDMDRLLPVTTARTARQKYQRAFAQAFLCPAEQLIGFIDGDLSDEKIDKAADYFNVSPRLVESTLFNKGVLKRADFADL</sequence>
<keyword evidence="2" id="KW-1185">Reference proteome</keyword>
<protein>
    <submittedName>
        <fullName evidence="1">Uncharacterized protein</fullName>
    </submittedName>
</protein>
<dbReference type="RefSeq" id="WP_139456912.1">
    <property type="nucleotide sequence ID" value="NZ_VDCH01000011.1"/>
</dbReference>
<reference evidence="1 2" key="1">
    <citation type="submission" date="2019-05" db="EMBL/GenBank/DDBJ databases">
        <title>Draft Whole-Genome sequence of the green sulfur bacterium Chlorobaculum thiosulfatiphilum DSM 249.</title>
        <authorList>
            <person name="Meyer T.E."/>
            <person name="Kyndt J.A."/>
        </authorList>
    </citation>
    <scope>NUCLEOTIDE SEQUENCE [LARGE SCALE GENOMIC DNA]</scope>
    <source>
        <strain evidence="1 2">DSM 249</strain>
    </source>
</reference>
<dbReference type="AlphaFoldDB" id="A0A5C4S6T4"/>
<dbReference type="EMBL" id="VDCH01000011">
    <property type="protein sequence ID" value="TNJ38962.1"/>
    <property type="molecule type" value="Genomic_DNA"/>
</dbReference>
<evidence type="ECO:0000313" key="2">
    <source>
        <dbReference type="Proteomes" id="UP000308271"/>
    </source>
</evidence>
<evidence type="ECO:0000313" key="1">
    <source>
        <dbReference type="EMBL" id="TNJ38962.1"/>
    </source>
</evidence>